<evidence type="ECO:0000259" key="7">
    <source>
        <dbReference type="Pfam" id="PF00155"/>
    </source>
</evidence>
<comment type="cofactor">
    <cofactor evidence="1">
        <name>pyridoxal 5'-phosphate</name>
        <dbReference type="ChEBI" id="CHEBI:597326"/>
    </cofactor>
</comment>
<dbReference type="Gene3D" id="3.90.1150.10">
    <property type="entry name" value="Aspartate Aminotransferase, domain 1"/>
    <property type="match status" value="1"/>
</dbReference>
<evidence type="ECO:0000256" key="5">
    <source>
        <dbReference type="ARBA" id="ARBA00022679"/>
    </source>
</evidence>
<comment type="similarity">
    <text evidence="2">Belongs to the class-I pyridoxal-phosphate-dependent aminotransferase family.</text>
</comment>
<comment type="subunit">
    <text evidence="3">Homodimer.</text>
</comment>
<dbReference type="Gene3D" id="3.40.640.10">
    <property type="entry name" value="Type I PLP-dependent aspartate aminotransferase-like (Major domain)"/>
    <property type="match status" value="1"/>
</dbReference>
<keyword evidence="5 8" id="KW-0808">Transferase</keyword>
<sequence length="397" mass="44401">MPKERFGKICPSPISFLEKGCAPPVGVIRFDVAEPDFPPPEEAVEATRQALSNGKFRYSPSWGIPELREALAAFLKSTRQIEYSMDEILVTTGGKFANYAFFASLLCPGDSVVLIKPFWTSFKAVPEMLGIRTVEVWAEAPFHLDEEALKSAVDGRTRAIVLNSPNNPTGGILDESDLRLVRDLAEDHDLLVLSDEIDWAYVYGGRRFVSPASIEGLRDRVVVTDGFSKVFCMTGWRVGFAAGPKKLVDRLHMVQEHAVSSPSTFAQYGCLRALEVYRKYLERNLADCRRNLEIVLDRLNSTGAIACPEPEGGFYAYPKIDPAFCSSLEFCEVLLEREGVAVIPGEYFGDDRNHFRLCYAVQRELLEEGLERVVRFAEGLKSKKESRPVEGNDIKIK</sequence>
<dbReference type="GO" id="GO:0006520">
    <property type="term" value="P:amino acid metabolic process"/>
    <property type="evidence" value="ECO:0007669"/>
    <property type="project" value="InterPro"/>
</dbReference>
<dbReference type="InterPro" id="IPR050596">
    <property type="entry name" value="AspAT/PAT-like"/>
</dbReference>
<evidence type="ECO:0000256" key="3">
    <source>
        <dbReference type="ARBA" id="ARBA00011738"/>
    </source>
</evidence>
<keyword evidence="6" id="KW-0663">Pyridoxal phosphate</keyword>
<evidence type="ECO:0000256" key="1">
    <source>
        <dbReference type="ARBA" id="ARBA00001933"/>
    </source>
</evidence>
<evidence type="ECO:0000313" key="8">
    <source>
        <dbReference type="EMBL" id="RWX74277.1"/>
    </source>
</evidence>
<evidence type="ECO:0000256" key="2">
    <source>
        <dbReference type="ARBA" id="ARBA00007441"/>
    </source>
</evidence>
<keyword evidence="4 8" id="KW-0032">Aminotransferase</keyword>
<dbReference type="InterPro" id="IPR015422">
    <property type="entry name" value="PyrdxlP-dep_Trfase_small"/>
</dbReference>
<gene>
    <name evidence="8" type="ORF">Metus_0302</name>
</gene>
<evidence type="ECO:0000256" key="6">
    <source>
        <dbReference type="ARBA" id="ARBA00022898"/>
    </source>
</evidence>
<reference evidence="8 9" key="1">
    <citation type="submission" date="2018-12" db="EMBL/GenBank/DDBJ databases">
        <title>The complete genome of the methanogenic archaea of the candidate phylum Verstraetearchaeota, obtained from the metagenome of underground thermal water.</title>
        <authorList>
            <person name="Kadnikov V.V."/>
            <person name="Mardanov A.V."/>
            <person name="Beletsky A.V."/>
            <person name="Karnachuk O.V."/>
            <person name="Ravin N.V."/>
        </authorList>
    </citation>
    <scope>NUCLEOTIDE SEQUENCE [LARGE SCALE GENOMIC DNA]</scope>
    <source>
        <strain evidence="8">Ch88</strain>
    </source>
</reference>
<dbReference type="EMBL" id="RXGA01000001">
    <property type="protein sequence ID" value="RWX74277.1"/>
    <property type="molecule type" value="Genomic_DNA"/>
</dbReference>
<proteinExistence type="inferred from homology"/>
<evidence type="ECO:0000256" key="4">
    <source>
        <dbReference type="ARBA" id="ARBA00022576"/>
    </source>
</evidence>
<dbReference type="SUPFAM" id="SSF53383">
    <property type="entry name" value="PLP-dependent transferases"/>
    <property type="match status" value="1"/>
</dbReference>
<feature type="domain" description="Aminotransferase class I/classII large" evidence="7">
    <location>
        <begin position="27"/>
        <end position="373"/>
    </location>
</feature>
<accession>A0A3S3RFI9</accession>
<dbReference type="Pfam" id="PF00155">
    <property type="entry name" value="Aminotran_1_2"/>
    <property type="match status" value="1"/>
</dbReference>
<dbReference type="Proteomes" id="UP000288215">
    <property type="component" value="Unassembled WGS sequence"/>
</dbReference>
<dbReference type="InterPro" id="IPR015424">
    <property type="entry name" value="PyrdxlP-dep_Trfase"/>
</dbReference>
<protein>
    <submittedName>
        <fullName evidence="8">Aspartate aminotransferase</fullName>
    </submittedName>
</protein>
<name>A0A3S3RFI9_METS7</name>
<dbReference type="InterPro" id="IPR004839">
    <property type="entry name" value="Aminotransferase_I/II_large"/>
</dbReference>
<dbReference type="PANTHER" id="PTHR46383">
    <property type="entry name" value="ASPARTATE AMINOTRANSFERASE"/>
    <property type="match status" value="1"/>
</dbReference>
<dbReference type="GO" id="GO:0030170">
    <property type="term" value="F:pyridoxal phosphate binding"/>
    <property type="evidence" value="ECO:0007669"/>
    <property type="project" value="InterPro"/>
</dbReference>
<evidence type="ECO:0000313" key="9">
    <source>
        <dbReference type="Proteomes" id="UP000288215"/>
    </source>
</evidence>
<comment type="caution">
    <text evidence="8">The sequence shown here is derived from an EMBL/GenBank/DDBJ whole genome shotgun (WGS) entry which is preliminary data.</text>
</comment>
<dbReference type="CDD" id="cd00609">
    <property type="entry name" value="AAT_like"/>
    <property type="match status" value="1"/>
</dbReference>
<dbReference type="PANTHER" id="PTHR46383:SF1">
    <property type="entry name" value="ASPARTATE AMINOTRANSFERASE"/>
    <property type="match status" value="1"/>
</dbReference>
<dbReference type="InterPro" id="IPR015421">
    <property type="entry name" value="PyrdxlP-dep_Trfase_major"/>
</dbReference>
<organism evidence="8 9">
    <name type="scientific">Methanosuratincola subterraneus</name>
    <dbReference type="NCBI Taxonomy" id="2593994"/>
    <lineage>
        <taxon>Archaea</taxon>
        <taxon>Thermoproteota</taxon>
        <taxon>Methanosuratincolia</taxon>
        <taxon>Candidatus Methanomethylicales</taxon>
        <taxon>Candidatus Methanomethylicaceae</taxon>
        <taxon>Candidatus Methanosuratincola (ex Vanwonterghem et al. 2016)</taxon>
    </lineage>
</organism>
<dbReference type="AlphaFoldDB" id="A0A3S3RFI9"/>
<dbReference type="GO" id="GO:0008483">
    <property type="term" value="F:transaminase activity"/>
    <property type="evidence" value="ECO:0007669"/>
    <property type="project" value="UniProtKB-KW"/>
</dbReference>